<dbReference type="EMBL" id="JAENHK010000010">
    <property type="protein sequence ID" value="MBK1896455.1"/>
    <property type="molecule type" value="Genomic_DNA"/>
</dbReference>
<dbReference type="PANTHER" id="PTHR43540:SF1">
    <property type="entry name" value="ISOCHORISMATASE HYDROLASE"/>
    <property type="match status" value="1"/>
</dbReference>
<evidence type="ECO:0000313" key="3">
    <source>
        <dbReference type="EMBL" id="MBK1896455.1"/>
    </source>
</evidence>
<evidence type="ECO:0000313" key="4">
    <source>
        <dbReference type="Proteomes" id="UP000628669"/>
    </source>
</evidence>
<dbReference type="CDD" id="cd01014">
    <property type="entry name" value="nicotinamidase_related"/>
    <property type="match status" value="1"/>
</dbReference>
<proteinExistence type="predicted"/>
<evidence type="ECO:0000259" key="2">
    <source>
        <dbReference type="Pfam" id="PF00857"/>
    </source>
</evidence>
<organism evidence="3 4">
    <name type="scientific">Chryseobacterium paridis</name>
    <dbReference type="NCBI Taxonomy" id="2800328"/>
    <lineage>
        <taxon>Bacteria</taxon>
        <taxon>Pseudomonadati</taxon>
        <taxon>Bacteroidota</taxon>
        <taxon>Flavobacteriia</taxon>
        <taxon>Flavobacteriales</taxon>
        <taxon>Weeksellaceae</taxon>
        <taxon>Chryseobacterium group</taxon>
        <taxon>Chryseobacterium</taxon>
    </lineage>
</organism>
<evidence type="ECO:0000256" key="1">
    <source>
        <dbReference type="ARBA" id="ARBA00022801"/>
    </source>
</evidence>
<keyword evidence="4" id="KW-1185">Reference proteome</keyword>
<sequence>MEKAILIIDVQNDYFSGGAHSLYDPEKAVKNAALVLEKARDRSVEIVYIQHVSINEGADFFLPDTYGIEINDWVKPNEGEKIITKNYPNSFRETDLLEHLQEKKIKELIVFGMMTDVCIDATVRAAKDLGFKITVICDACTTEDRELNGQLIKALDVHVGYLAGLSALGNFYADVITAKEFLNA</sequence>
<dbReference type="InterPro" id="IPR050272">
    <property type="entry name" value="Isochorismatase-like_hydrls"/>
</dbReference>
<gene>
    <name evidence="3" type="ORF">JHL15_11875</name>
</gene>
<dbReference type="SUPFAM" id="SSF52499">
    <property type="entry name" value="Isochorismatase-like hydrolases"/>
    <property type="match status" value="1"/>
</dbReference>
<dbReference type="InterPro" id="IPR036380">
    <property type="entry name" value="Isochorismatase-like_sf"/>
</dbReference>
<dbReference type="Pfam" id="PF00857">
    <property type="entry name" value="Isochorismatase"/>
    <property type="match status" value="1"/>
</dbReference>
<dbReference type="Gene3D" id="3.40.50.850">
    <property type="entry name" value="Isochorismatase-like"/>
    <property type="match status" value="1"/>
</dbReference>
<accession>A0ABS1FVI1</accession>
<dbReference type="RefSeq" id="WP_200245956.1">
    <property type="nucleotide sequence ID" value="NZ_JAENHK010000010.1"/>
</dbReference>
<reference evidence="4" key="1">
    <citation type="submission" date="2021-01" db="EMBL/GenBank/DDBJ databases">
        <title>Genome public.</title>
        <authorList>
            <person name="Liu C."/>
            <person name="Sun Q."/>
        </authorList>
    </citation>
    <scope>NUCLEOTIDE SEQUENCE [LARGE SCALE GENOMIC DNA]</scope>
    <source>
        <strain evidence="4">YIM B02567</strain>
    </source>
</reference>
<comment type="caution">
    <text evidence="3">The sequence shown here is derived from an EMBL/GenBank/DDBJ whole genome shotgun (WGS) entry which is preliminary data.</text>
</comment>
<name>A0ABS1FVI1_9FLAO</name>
<dbReference type="PANTHER" id="PTHR43540">
    <property type="entry name" value="PEROXYUREIDOACRYLATE/UREIDOACRYLATE AMIDOHYDROLASE-RELATED"/>
    <property type="match status" value="1"/>
</dbReference>
<protein>
    <submittedName>
        <fullName evidence="3">Cysteine hydrolase</fullName>
    </submittedName>
</protein>
<keyword evidence="1 3" id="KW-0378">Hydrolase</keyword>
<dbReference type="InterPro" id="IPR000868">
    <property type="entry name" value="Isochorismatase-like_dom"/>
</dbReference>
<dbReference type="GO" id="GO:0016787">
    <property type="term" value="F:hydrolase activity"/>
    <property type="evidence" value="ECO:0007669"/>
    <property type="project" value="UniProtKB-KW"/>
</dbReference>
<feature type="domain" description="Isochorismatase-like" evidence="2">
    <location>
        <begin position="4"/>
        <end position="156"/>
    </location>
</feature>
<dbReference type="Proteomes" id="UP000628669">
    <property type="component" value="Unassembled WGS sequence"/>
</dbReference>